<dbReference type="OrthoDB" id="9764216at2"/>
<dbReference type="EMBL" id="CP018632">
    <property type="protein sequence ID" value="ASJ75028.1"/>
    <property type="molecule type" value="Genomic_DNA"/>
</dbReference>
<gene>
    <name evidence="1" type="ORF">IMCC3135_24820</name>
</gene>
<protein>
    <recommendedName>
        <fullName evidence="3">VWA domain-containing protein</fullName>
    </recommendedName>
</protein>
<accession>A0A2Z2NZ22</accession>
<dbReference type="InterPro" id="IPR008912">
    <property type="entry name" value="Uncharacterised_CoxE"/>
</dbReference>
<dbReference type="Pfam" id="PF05762">
    <property type="entry name" value="VWA_CoxE"/>
    <property type="match status" value="1"/>
</dbReference>
<dbReference type="PANTHER" id="PTHR39338:SF7">
    <property type="entry name" value="BLL6692 PROTEIN"/>
    <property type="match status" value="1"/>
</dbReference>
<organism evidence="1 2">
    <name type="scientific">Granulosicoccus antarcticus IMCC3135</name>
    <dbReference type="NCBI Taxonomy" id="1192854"/>
    <lineage>
        <taxon>Bacteria</taxon>
        <taxon>Pseudomonadati</taxon>
        <taxon>Pseudomonadota</taxon>
        <taxon>Gammaproteobacteria</taxon>
        <taxon>Chromatiales</taxon>
        <taxon>Granulosicoccaceae</taxon>
        <taxon>Granulosicoccus</taxon>
    </lineage>
</organism>
<dbReference type="Proteomes" id="UP000250079">
    <property type="component" value="Chromosome"/>
</dbReference>
<keyword evidence="2" id="KW-1185">Reference proteome</keyword>
<evidence type="ECO:0008006" key="3">
    <source>
        <dbReference type="Google" id="ProtNLM"/>
    </source>
</evidence>
<dbReference type="AlphaFoldDB" id="A0A2Z2NZ22"/>
<dbReference type="RefSeq" id="WP_088919989.1">
    <property type="nucleotide sequence ID" value="NZ_CP018632.1"/>
</dbReference>
<proteinExistence type="predicted"/>
<evidence type="ECO:0000313" key="1">
    <source>
        <dbReference type="EMBL" id="ASJ75028.1"/>
    </source>
</evidence>
<dbReference type="PANTHER" id="PTHR39338">
    <property type="entry name" value="BLL5662 PROTEIN-RELATED"/>
    <property type="match status" value="1"/>
</dbReference>
<dbReference type="KEGG" id="gai:IMCC3135_24820"/>
<evidence type="ECO:0000313" key="2">
    <source>
        <dbReference type="Proteomes" id="UP000250079"/>
    </source>
</evidence>
<reference evidence="1 2" key="1">
    <citation type="submission" date="2016-12" db="EMBL/GenBank/DDBJ databases">
        <authorList>
            <person name="Song W.-J."/>
            <person name="Kurnit D.M."/>
        </authorList>
    </citation>
    <scope>NUCLEOTIDE SEQUENCE [LARGE SCALE GENOMIC DNA]</scope>
    <source>
        <strain evidence="1 2">IMCC3135</strain>
    </source>
</reference>
<sequence>MLLELHDRLRQAGLPVSIGEWLTLMQGLQAGVGTMNIDRFYSFARLCLIKNEAHYDRFDQVFSQYWAGQEQQFEQLLESLKSPIPEEWLRQMDRNKLSEAQRAEVEALGGWDALMETLAKRLQEQNEEHHGGNRWIGTGGTSPFGQGGYNPEGIRIGNDAPRQGRAVKVWEQRRYQDLDGDREIGTRNFKMALRKLRRLARDGGAERLDLDKTIRATANNAGLLDIHMRAERRNAIKVLLLIDIGGSMDYHAQLSETLFSAARSEFKRLDTYWFHNFVYERVWQDNARRHTVQTSTLELIRTYGRDHRLIIVGDATMSPYEIMVPGGSVEHWNEEPGAIWLKRLQQAFPHCVWLNPENPDWWHTTPSVQMTRELMGERMFPMTVDGLQEAINALKTPITPPALNLPG</sequence>
<name>A0A2Z2NZ22_9GAMM</name>